<keyword evidence="4" id="KW-1185">Reference proteome</keyword>
<dbReference type="Proteomes" id="UP000673975">
    <property type="component" value="Unassembled WGS sequence"/>
</dbReference>
<proteinExistence type="predicted"/>
<dbReference type="InterPro" id="IPR028976">
    <property type="entry name" value="CheC-like_sf"/>
</dbReference>
<dbReference type="Gene3D" id="3.40.1550.10">
    <property type="entry name" value="CheC-like"/>
    <property type="match status" value="1"/>
</dbReference>
<evidence type="ECO:0000313" key="4">
    <source>
        <dbReference type="Proteomes" id="UP000673975"/>
    </source>
</evidence>
<dbReference type="AlphaFoldDB" id="A0A8J7UUX5"/>
<dbReference type="SUPFAM" id="SSF103039">
    <property type="entry name" value="CheC-like"/>
    <property type="match status" value="1"/>
</dbReference>
<evidence type="ECO:0000256" key="1">
    <source>
        <dbReference type="ARBA" id="ARBA00022500"/>
    </source>
</evidence>
<dbReference type="RefSeq" id="WP_210510827.1">
    <property type="nucleotide sequence ID" value="NZ_JAFIDN010000003.1"/>
</dbReference>
<protein>
    <submittedName>
        <fullName evidence="3">Chemotaxis protein CheX</fullName>
    </submittedName>
</protein>
<evidence type="ECO:0000259" key="2">
    <source>
        <dbReference type="Pfam" id="PF13690"/>
    </source>
</evidence>
<dbReference type="EMBL" id="JAFIDN010000003">
    <property type="protein sequence ID" value="MBP3191926.1"/>
    <property type="molecule type" value="Genomic_DNA"/>
</dbReference>
<gene>
    <name evidence="3" type="ORF">NATSA_04530</name>
</gene>
<evidence type="ECO:0000313" key="3">
    <source>
        <dbReference type="EMBL" id="MBP3191926.1"/>
    </source>
</evidence>
<dbReference type="GO" id="GO:0006935">
    <property type="term" value="P:chemotaxis"/>
    <property type="evidence" value="ECO:0007669"/>
    <property type="project" value="UniProtKB-KW"/>
</dbReference>
<name>A0A8J7UUX5_9BACT</name>
<accession>A0A8J7UUX5</accession>
<dbReference type="InterPro" id="IPR028051">
    <property type="entry name" value="CheX-like_dom"/>
</dbReference>
<keyword evidence="1" id="KW-0145">Chemotaxis</keyword>
<dbReference type="Pfam" id="PF13690">
    <property type="entry name" value="CheX"/>
    <property type="match status" value="1"/>
</dbReference>
<sequence length="153" mass="16846">MKNSLNEKIYSTAAETFEMMCYMFPLEEFEVEETEKMEESGSVVSVVNFDGASHGGMILRASRDLVDAIADNMLGSDDATEEQKHGALCEIANIICGNVVPAFSDGEEISYIRPPRIAAPGEQPHSLFDSMNHSETVRIHLDEGSAEISVYYS</sequence>
<reference evidence="3" key="1">
    <citation type="submission" date="2021-02" db="EMBL/GenBank/DDBJ databases">
        <title>Natronogracilivirga saccharolytica gen. nov. sp. nov. a new anaerobic, haloalkiliphilic carbohydrate-fermenting bacterium from soda lake and proposing of Cyclonatronumiaceae fam. nov. in the phylum Balneolaeota.</title>
        <authorList>
            <person name="Zhilina T.N."/>
            <person name="Sorokin D.Y."/>
            <person name="Zavarzina D.G."/>
            <person name="Toshchakov S.V."/>
            <person name="Kublanov I.V."/>
        </authorList>
    </citation>
    <scope>NUCLEOTIDE SEQUENCE</scope>
    <source>
        <strain evidence="3">Z-1702</strain>
    </source>
</reference>
<feature type="domain" description="Chemotaxis phosphatase CheX-like" evidence="2">
    <location>
        <begin position="43"/>
        <end position="118"/>
    </location>
</feature>
<organism evidence="3 4">
    <name type="scientific">Natronogracilivirga saccharolytica</name>
    <dbReference type="NCBI Taxonomy" id="2812953"/>
    <lineage>
        <taxon>Bacteria</taxon>
        <taxon>Pseudomonadati</taxon>
        <taxon>Balneolota</taxon>
        <taxon>Balneolia</taxon>
        <taxon>Balneolales</taxon>
        <taxon>Cyclonatronaceae</taxon>
        <taxon>Natronogracilivirga</taxon>
    </lineage>
</organism>
<comment type="caution">
    <text evidence="3">The sequence shown here is derived from an EMBL/GenBank/DDBJ whole genome shotgun (WGS) entry which is preliminary data.</text>
</comment>